<keyword evidence="1" id="KW-0472">Membrane</keyword>
<comment type="caution">
    <text evidence="2">The sequence shown here is derived from an EMBL/GenBank/DDBJ whole genome shotgun (WGS) entry which is preliminary data.</text>
</comment>
<keyword evidence="3" id="KW-1185">Reference proteome</keyword>
<organism evidence="2 3">
    <name type="scientific">Pseudooceanicola albus</name>
    <dbReference type="NCBI Taxonomy" id="2692189"/>
    <lineage>
        <taxon>Bacteria</taxon>
        <taxon>Pseudomonadati</taxon>
        <taxon>Pseudomonadota</taxon>
        <taxon>Alphaproteobacteria</taxon>
        <taxon>Rhodobacterales</taxon>
        <taxon>Paracoccaceae</taxon>
        <taxon>Pseudooceanicola</taxon>
    </lineage>
</organism>
<reference evidence="2 3" key="1">
    <citation type="submission" date="2019-12" db="EMBL/GenBank/DDBJ databases">
        <authorList>
            <person name="Li M."/>
        </authorList>
    </citation>
    <scope>NUCLEOTIDE SEQUENCE [LARGE SCALE GENOMIC DNA]</scope>
    <source>
        <strain evidence="2 3">GBMRC 2024</strain>
    </source>
</reference>
<dbReference type="RefSeq" id="WP_160892147.1">
    <property type="nucleotide sequence ID" value="NZ_WUMU01000003.1"/>
</dbReference>
<accession>A0A6L7FZE8</accession>
<protein>
    <submittedName>
        <fullName evidence="2">Uncharacterized protein</fullName>
    </submittedName>
</protein>
<gene>
    <name evidence="2" type="ORF">GR170_04810</name>
</gene>
<evidence type="ECO:0000313" key="3">
    <source>
        <dbReference type="Proteomes" id="UP000477911"/>
    </source>
</evidence>
<evidence type="ECO:0000256" key="1">
    <source>
        <dbReference type="SAM" id="Phobius"/>
    </source>
</evidence>
<keyword evidence="1" id="KW-0812">Transmembrane</keyword>
<proteinExistence type="predicted"/>
<dbReference type="EMBL" id="WUMU01000003">
    <property type="protein sequence ID" value="MXN17145.1"/>
    <property type="molecule type" value="Genomic_DNA"/>
</dbReference>
<name>A0A6L7FZE8_9RHOB</name>
<dbReference type="AlphaFoldDB" id="A0A6L7FZE8"/>
<dbReference type="Proteomes" id="UP000477911">
    <property type="component" value="Unassembled WGS sequence"/>
</dbReference>
<feature type="transmembrane region" description="Helical" evidence="1">
    <location>
        <begin position="107"/>
        <end position="125"/>
    </location>
</feature>
<sequence length="341" mass="35880">MTALEKYQRLEAGAFWREGPEEERRAVVVSIGKATLTISDGNGQPLTHWSIGALTRANPGALPAIYHPGDPSETLEIPAAEGELIDCLQTLVGAVERRRPGRGRLRLAITLALVAGIVGAAAFWLPGALESQALKVLPRSKRAEISRTLMSDLRPVTGPACTAPGGAEALARLASRLEPAAQVPMELRVVRKGVRGTLALPGGVMLIDSAILENVEDPEAAAGIILSGMLRARARDPLAELMHASGTIAVIRLLTSGSLPASSLDAFARGMTNQSVTPLSASQLLPAFDAAGLQSRPFARTLPAADPRIEALVSGDPYPDGAPDPIMSDGDWLRLQQICID</sequence>
<evidence type="ECO:0000313" key="2">
    <source>
        <dbReference type="EMBL" id="MXN17145.1"/>
    </source>
</evidence>
<keyword evidence="1" id="KW-1133">Transmembrane helix</keyword>